<protein>
    <submittedName>
        <fullName evidence="1">Uncharacterized protein</fullName>
    </submittedName>
</protein>
<proteinExistence type="predicted"/>
<organism evidence="1">
    <name type="scientific">Arundo donax</name>
    <name type="common">Giant reed</name>
    <name type="synonym">Donax arundinaceus</name>
    <dbReference type="NCBI Taxonomy" id="35708"/>
    <lineage>
        <taxon>Eukaryota</taxon>
        <taxon>Viridiplantae</taxon>
        <taxon>Streptophyta</taxon>
        <taxon>Embryophyta</taxon>
        <taxon>Tracheophyta</taxon>
        <taxon>Spermatophyta</taxon>
        <taxon>Magnoliopsida</taxon>
        <taxon>Liliopsida</taxon>
        <taxon>Poales</taxon>
        <taxon>Poaceae</taxon>
        <taxon>PACMAD clade</taxon>
        <taxon>Arundinoideae</taxon>
        <taxon>Arundineae</taxon>
        <taxon>Arundo</taxon>
    </lineage>
</organism>
<sequence length="44" mass="5254">MRVALQRQNSSSYAVTNVIDIVKLKLLSPETCEMGKRLRRYLWW</sequence>
<dbReference type="AlphaFoldDB" id="A0A0A9FIQ2"/>
<dbReference type="EMBL" id="GBRH01189778">
    <property type="protein sequence ID" value="JAE08118.1"/>
    <property type="molecule type" value="Transcribed_RNA"/>
</dbReference>
<reference evidence="1" key="2">
    <citation type="journal article" date="2015" name="Data Brief">
        <title>Shoot transcriptome of the giant reed, Arundo donax.</title>
        <authorList>
            <person name="Barrero R.A."/>
            <person name="Guerrero F.D."/>
            <person name="Moolhuijzen P."/>
            <person name="Goolsby J.A."/>
            <person name="Tidwell J."/>
            <person name="Bellgard S.E."/>
            <person name="Bellgard M.I."/>
        </authorList>
    </citation>
    <scope>NUCLEOTIDE SEQUENCE</scope>
    <source>
        <tissue evidence="1">Shoot tissue taken approximately 20 cm above the soil surface</tissue>
    </source>
</reference>
<evidence type="ECO:0000313" key="1">
    <source>
        <dbReference type="EMBL" id="JAE08118.1"/>
    </source>
</evidence>
<name>A0A0A9FIQ2_ARUDO</name>
<reference evidence="1" key="1">
    <citation type="submission" date="2014-09" db="EMBL/GenBank/DDBJ databases">
        <authorList>
            <person name="Magalhaes I.L.F."/>
            <person name="Oliveira U."/>
            <person name="Santos F.R."/>
            <person name="Vidigal T.H.D.A."/>
            <person name="Brescovit A.D."/>
            <person name="Santos A.J."/>
        </authorList>
    </citation>
    <scope>NUCLEOTIDE SEQUENCE</scope>
    <source>
        <tissue evidence="1">Shoot tissue taken approximately 20 cm above the soil surface</tissue>
    </source>
</reference>
<accession>A0A0A9FIQ2</accession>